<comment type="caution">
    <text evidence="2">The sequence shown here is derived from an EMBL/GenBank/DDBJ whole genome shotgun (WGS) entry which is preliminary data.</text>
</comment>
<reference evidence="2 3" key="1">
    <citation type="journal article" date="2024" name="Chem. Sci.">
        <title>Discovery of megapolipeptins by genome mining of a Burkholderiales bacteria collection.</title>
        <authorList>
            <person name="Paulo B.S."/>
            <person name="Recchia M.J.J."/>
            <person name="Lee S."/>
            <person name="Fergusson C.H."/>
            <person name="Romanowski S.B."/>
            <person name="Hernandez A."/>
            <person name="Krull N."/>
            <person name="Liu D.Y."/>
            <person name="Cavanagh H."/>
            <person name="Bos A."/>
            <person name="Gray C.A."/>
            <person name="Murphy B.T."/>
            <person name="Linington R.G."/>
            <person name="Eustaquio A.S."/>
        </authorList>
    </citation>
    <scope>NUCLEOTIDE SEQUENCE [LARGE SCALE GENOMIC DNA]</scope>
    <source>
        <strain evidence="2 3">RL17-350-BIC-A</strain>
    </source>
</reference>
<feature type="domain" description="Phosphoadenosine phosphosulphate reductase" evidence="1">
    <location>
        <begin position="3"/>
        <end position="60"/>
    </location>
</feature>
<dbReference type="Pfam" id="PF01507">
    <property type="entry name" value="PAPS_reduct"/>
    <property type="match status" value="1"/>
</dbReference>
<feature type="non-terminal residue" evidence="2">
    <location>
        <position position="76"/>
    </location>
</feature>
<name>A0ABW9AVS0_9BURK</name>
<evidence type="ECO:0000313" key="3">
    <source>
        <dbReference type="Proteomes" id="UP001629230"/>
    </source>
</evidence>
<dbReference type="InterPro" id="IPR014729">
    <property type="entry name" value="Rossmann-like_a/b/a_fold"/>
</dbReference>
<protein>
    <submittedName>
        <fullName evidence="2">Phosphoadenosine phosphosulfate reductase family protein</fullName>
    </submittedName>
</protein>
<dbReference type="Gene3D" id="3.40.50.620">
    <property type="entry name" value="HUPs"/>
    <property type="match status" value="1"/>
</dbReference>
<evidence type="ECO:0000313" key="2">
    <source>
        <dbReference type="EMBL" id="MFM0003919.1"/>
    </source>
</evidence>
<sequence length="76" mass="8191">MAGVREVISVIGNRLDESQSRSIAMITRDEQADIATRQASGSLSLSPLKDWTSDDVWTMLGFLAEPSGLPFPSPLA</sequence>
<gene>
    <name evidence="2" type="ORF">PQR57_23195</name>
</gene>
<proteinExistence type="predicted"/>
<dbReference type="SUPFAM" id="SSF52402">
    <property type="entry name" value="Adenine nucleotide alpha hydrolases-like"/>
    <property type="match status" value="1"/>
</dbReference>
<dbReference type="Proteomes" id="UP001629230">
    <property type="component" value="Unassembled WGS sequence"/>
</dbReference>
<organism evidence="2 3">
    <name type="scientific">Paraburkholderia dipogonis</name>
    <dbReference type="NCBI Taxonomy" id="1211383"/>
    <lineage>
        <taxon>Bacteria</taxon>
        <taxon>Pseudomonadati</taxon>
        <taxon>Pseudomonadota</taxon>
        <taxon>Betaproteobacteria</taxon>
        <taxon>Burkholderiales</taxon>
        <taxon>Burkholderiaceae</taxon>
        <taxon>Paraburkholderia</taxon>
    </lineage>
</organism>
<accession>A0ABW9AVS0</accession>
<dbReference type="InterPro" id="IPR002500">
    <property type="entry name" value="PAPS_reduct_dom"/>
</dbReference>
<evidence type="ECO:0000259" key="1">
    <source>
        <dbReference type="Pfam" id="PF01507"/>
    </source>
</evidence>
<keyword evidence="3" id="KW-1185">Reference proteome</keyword>
<dbReference type="EMBL" id="JAQQEZ010000017">
    <property type="protein sequence ID" value="MFM0003919.1"/>
    <property type="molecule type" value="Genomic_DNA"/>
</dbReference>
<dbReference type="RefSeq" id="WP_408178888.1">
    <property type="nucleotide sequence ID" value="NZ_JAQQEZ010000017.1"/>
</dbReference>